<keyword evidence="9" id="KW-1185">Reference proteome</keyword>
<evidence type="ECO:0000256" key="2">
    <source>
        <dbReference type="ARBA" id="ARBA00009399"/>
    </source>
</evidence>
<feature type="transmembrane region" description="Helical" evidence="6">
    <location>
        <begin position="45"/>
        <end position="62"/>
    </location>
</feature>
<name>A0ABT0ABY8_9SPHN</name>
<evidence type="ECO:0000256" key="6">
    <source>
        <dbReference type="SAM" id="Phobius"/>
    </source>
</evidence>
<evidence type="ECO:0000313" key="9">
    <source>
        <dbReference type="Proteomes" id="UP001162802"/>
    </source>
</evidence>
<dbReference type="RefSeq" id="WP_243799135.1">
    <property type="nucleotide sequence ID" value="NZ_JALHAT010000010.1"/>
</dbReference>
<feature type="transmembrane region" description="Helical" evidence="6">
    <location>
        <begin position="110"/>
        <end position="131"/>
    </location>
</feature>
<organism evidence="8 9">
    <name type="scientific">Novosphingobium mangrovi</name>
    <name type="common">ex Hu et al. 2023</name>
    <dbReference type="NCBI Taxonomy" id="2930094"/>
    <lineage>
        <taxon>Bacteria</taxon>
        <taxon>Pseudomonadati</taxon>
        <taxon>Pseudomonadota</taxon>
        <taxon>Alphaproteobacteria</taxon>
        <taxon>Sphingomonadales</taxon>
        <taxon>Sphingomonadaceae</taxon>
        <taxon>Novosphingobium</taxon>
    </lineage>
</organism>
<feature type="transmembrane region" description="Helical" evidence="6">
    <location>
        <begin position="12"/>
        <end position="39"/>
    </location>
</feature>
<dbReference type="Pfam" id="PF04138">
    <property type="entry name" value="GtrA_DPMS_TM"/>
    <property type="match status" value="1"/>
</dbReference>
<dbReference type="InterPro" id="IPR051401">
    <property type="entry name" value="GtrA_CellWall_Glycosyl"/>
</dbReference>
<evidence type="ECO:0000259" key="7">
    <source>
        <dbReference type="Pfam" id="PF04138"/>
    </source>
</evidence>
<evidence type="ECO:0000256" key="4">
    <source>
        <dbReference type="ARBA" id="ARBA00022989"/>
    </source>
</evidence>
<dbReference type="PANTHER" id="PTHR38459:SF1">
    <property type="entry name" value="PROPHAGE BACTOPRENOL-LINKED GLUCOSE TRANSLOCASE HOMOLOG"/>
    <property type="match status" value="1"/>
</dbReference>
<dbReference type="InterPro" id="IPR007267">
    <property type="entry name" value="GtrA_DPMS_TM"/>
</dbReference>
<evidence type="ECO:0000313" key="8">
    <source>
        <dbReference type="EMBL" id="MCJ1960718.1"/>
    </source>
</evidence>
<feature type="domain" description="GtrA/DPMS transmembrane" evidence="7">
    <location>
        <begin position="18"/>
        <end position="132"/>
    </location>
</feature>
<evidence type="ECO:0000256" key="3">
    <source>
        <dbReference type="ARBA" id="ARBA00022692"/>
    </source>
</evidence>
<evidence type="ECO:0000256" key="1">
    <source>
        <dbReference type="ARBA" id="ARBA00004141"/>
    </source>
</evidence>
<feature type="transmembrane region" description="Helical" evidence="6">
    <location>
        <begin position="82"/>
        <end position="104"/>
    </location>
</feature>
<evidence type="ECO:0000256" key="5">
    <source>
        <dbReference type="ARBA" id="ARBA00023136"/>
    </source>
</evidence>
<dbReference type="PANTHER" id="PTHR38459">
    <property type="entry name" value="PROPHAGE BACTOPRENOL-LINKED GLUCOSE TRANSLOCASE HOMOLOG"/>
    <property type="match status" value="1"/>
</dbReference>
<dbReference type="EMBL" id="JALHAT010000010">
    <property type="protein sequence ID" value="MCJ1960718.1"/>
    <property type="molecule type" value="Genomic_DNA"/>
</dbReference>
<dbReference type="Proteomes" id="UP001162802">
    <property type="component" value="Unassembled WGS sequence"/>
</dbReference>
<keyword evidence="3 6" id="KW-0812">Transmembrane</keyword>
<comment type="subcellular location">
    <subcellularLocation>
        <location evidence="1">Membrane</location>
        <topology evidence="1">Multi-pass membrane protein</topology>
    </subcellularLocation>
</comment>
<proteinExistence type="inferred from homology"/>
<comment type="caution">
    <text evidence="8">The sequence shown here is derived from an EMBL/GenBank/DDBJ whole genome shotgun (WGS) entry which is preliminary data.</text>
</comment>
<comment type="similarity">
    <text evidence="2">Belongs to the GtrA family.</text>
</comment>
<gene>
    <name evidence="8" type="ORF">MTR65_08505</name>
</gene>
<sequence length="143" mass="15329">MTRLRAAALRSELLLALRFGLVGLGNTAIGYGLILAWLFAGVGDYAANVLGFALGFPISYALHHRFTYRRREPMSRRALRAYALAFAASYAVNLGVVAAGRALGHAGSPLVQGLAVLAYAACLFVLTRCLVFRSSQARRPAES</sequence>
<accession>A0ABT0ABY8</accession>
<protein>
    <submittedName>
        <fullName evidence="8">GtrA family protein</fullName>
    </submittedName>
</protein>
<reference evidence="8" key="1">
    <citation type="submission" date="2022-03" db="EMBL/GenBank/DDBJ databases">
        <title>Identification of a novel bacterium isolated from mangrove sediments.</title>
        <authorList>
            <person name="Pan X."/>
        </authorList>
    </citation>
    <scope>NUCLEOTIDE SEQUENCE</scope>
    <source>
        <strain evidence="8">B2637</strain>
    </source>
</reference>
<keyword evidence="5 6" id="KW-0472">Membrane</keyword>
<keyword evidence="4 6" id="KW-1133">Transmembrane helix</keyword>